<dbReference type="GO" id="GO:0003729">
    <property type="term" value="F:mRNA binding"/>
    <property type="evidence" value="ECO:0007669"/>
    <property type="project" value="TreeGrafter"/>
</dbReference>
<dbReference type="OrthoDB" id="6159137at2759"/>
<dbReference type="Gene3D" id="3.30.70.330">
    <property type="match status" value="2"/>
</dbReference>
<dbReference type="GO" id="GO:0005634">
    <property type="term" value="C:nucleus"/>
    <property type="evidence" value="ECO:0007669"/>
    <property type="project" value="TreeGrafter"/>
</dbReference>
<feature type="domain" description="RRM" evidence="4">
    <location>
        <begin position="31"/>
        <end position="108"/>
    </location>
</feature>
<gene>
    <name evidence="5" type="ORF">BDN70DRAFT_841358</name>
</gene>
<reference evidence="5" key="1">
    <citation type="submission" date="2020-11" db="EMBL/GenBank/DDBJ databases">
        <authorList>
            <consortium name="DOE Joint Genome Institute"/>
            <person name="Ahrendt S."/>
            <person name="Riley R."/>
            <person name="Andreopoulos W."/>
            <person name="Labutti K."/>
            <person name="Pangilinan J."/>
            <person name="Ruiz-Duenas F.J."/>
            <person name="Barrasa J.M."/>
            <person name="Sanchez-Garcia M."/>
            <person name="Camarero S."/>
            <person name="Miyauchi S."/>
            <person name="Serrano A."/>
            <person name="Linde D."/>
            <person name="Babiker R."/>
            <person name="Drula E."/>
            <person name="Ayuso-Fernandez I."/>
            <person name="Pacheco R."/>
            <person name="Padilla G."/>
            <person name="Ferreira P."/>
            <person name="Barriuso J."/>
            <person name="Kellner H."/>
            <person name="Castanera R."/>
            <person name="Alfaro M."/>
            <person name="Ramirez L."/>
            <person name="Pisabarro A.G."/>
            <person name="Kuo A."/>
            <person name="Tritt A."/>
            <person name="Lipzen A."/>
            <person name="He G."/>
            <person name="Yan M."/>
            <person name="Ng V."/>
            <person name="Cullen D."/>
            <person name="Martin F."/>
            <person name="Rosso M.-N."/>
            <person name="Henrissat B."/>
            <person name="Hibbett D."/>
            <person name="Martinez A.T."/>
            <person name="Grigoriev I.V."/>
        </authorList>
    </citation>
    <scope>NUCLEOTIDE SEQUENCE</scope>
    <source>
        <strain evidence="5">CIRM-BRFM 674</strain>
    </source>
</reference>
<dbReference type="Proteomes" id="UP000807469">
    <property type="component" value="Unassembled WGS sequence"/>
</dbReference>
<evidence type="ECO:0000259" key="4">
    <source>
        <dbReference type="PROSITE" id="PS50102"/>
    </source>
</evidence>
<evidence type="ECO:0000313" key="5">
    <source>
        <dbReference type="EMBL" id="KAF9475131.1"/>
    </source>
</evidence>
<proteinExistence type="predicted"/>
<evidence type="ECO:0000256" key="1">
    <source>
        <dbReference type="ARBA" id="ARBA00022884"/>
    </source>
</evidence>
<sequence>MNGYTVAGTPLFVSTLTNSPRCSKNSVDDRRNLYVLGLPFALSKNEFAALFTQYGTVSHCVILATVDNSSRRRGFVVMSSHEEAKRAMTALTRTQVKGHAIDVSWAVVQRSQGFLDGGDRAMLLDSRSNVPSPSPSPFERQRSITSDSSDSSLESHEADPASLTTSFVPTTSLLVTNLPTLLFSQAQDLHPLFFPFGRIEKLEIVQVSPLGTMSVLVQYSRVNVAQEAKESLTGQLYGSCQIEARFVRPATTSVLSDLNKNLPDGDAMAVDQNLTCFSNPILRSINREWPTSFPSAVNPSASINNFGMPNLDTASYDFTSANTRQQSISTTRPFSSNTFGAQQGFDKNCDGPSWTLDYGHMSDCQNHNPLTNALQYGVYQSSAA</sequence>
<feature type="domain" description="RRM" evidence="4">
    <location>
        <begin position="171"/>
        <end position="249"/>
    </location>
</feature>
<dbReference type="InterPro" id="IPR050502">
    <property type="entry name" value="Euk_RNA-bind_prot"/>
</dbReference>
<keyword evidence="6" id="KW-1185">Reference proteome</keyword>
<dbReference type="InterPro" id="IPR000504">
    <property type="entry name" value="RRM_dom"/>
</dbReference>
<evidence type="ECO:0000313" key="6">
    <source>
        <dbReference type="Proteomes" id="UP000807469"/>
    </source>
</evidence>
<dbReference type="EMBL" id="MU155346">
    <property type="protein sequence ID" value="KAF9475131.1"/>
    <property type="molecule type" value="Genomic_DNA"/>
</dbReference>
<dbReference type="SMART" id="SM00360">
    <property type="entry name" value="RRM"/>
    <property type="match status" value="2"/>
</dbReference>
<accession>A0A9P6CPV7</accession>
<dbReference type="PROSITE" id="PS50102">
    <property type="entry name" value="RRM"/>
    <property type="match status" value="2"/>
</dbReference>
<organism evidence="5 6">
    <name type="scientific">Pholiota conissans</name>
    <dbReference type="NCBI Taxonomy" id="109636"/>
    <lineage>
        <taxon>Eukaryota</taxon>
        <taxon>Fungi</taxon>
        <taxon>Dikarya</taxon>
        <taxon>Basidiomycota</taxon>
        <taxon>Agaricomycotina</taxon>
        <taxon>Agaricomycetes</taxon>
        <taxon>Agaricomycetidae</taxon>
        <taxon>Agaricales</taxon>
        <taxon>Agaricineae</taxon>
        <taxon>Strophariaceae</taxon>
        <taxon>Pholiota</taxon>
    </lineage>
</organism>
<dbReference type="AlphaFoldDB" id="A0A9P6CPV7"/>
<name>A0A9P6CPV7_9AGAR</name>
<dbReference type="CDD" id="cd00590">
    <property type="entry name" value="RRM_SF"/>
    <property type="match status" value="1"/>
</dbReference>
<dbReference type="InterPro" id="IPR035979">
    <property type="entry name" value="RBD_domain_sf"/>
</dbReference>
<dbReference type="Pfam" id="PF00076">
    <property type="entry name" value="RRM_1"/>
    <property type="match status" value="1"/>
</dbReference>
<keyword evidence="1 2" id="KW-0694">RNA-binding</keyword>
<feature type="region of interest" description="Disordered" evidence="3">
    <location>
        <begin position="125"/>
        <end position="162"/>
    </location>
</feature>
<dbReference type="SUPFAM" id="SSF54928">
    <property type="entry name" value="RNA-binding domain, RBD"/>
    <property type="match status" value="1"/>
</dbReference>
<evidence type="ECO:0000256" key="2">
    <source>
        <dbReference type="PROSITE-ProRule" id="PRU00176"/>
    </source>
</evidence>
<dbReference type="PANTHER" id="PTHR48025:SF1">
    <property type="entry name" value="RRM DOMAIN-CONTAINING PROTEIN"/>
    <property type="match status" value="1"/>
</dbReference>
<comment type="caution">
    <text evidence="5">The sequence shown here is derived from an EMBL/GenBank/DDBJ whole genome shotgun (WGS) entry which is preliminary data.</text>
</comment>
<evidence type="ECO:0000256" key="3">
    <source>
        <dbReference type="SAM" id="MobiDB-lite"/>
    </source>
</evidence>
<protein>
    <recommendedName>
        <fullName evidence="4">RRM domain-containing protein</fullName>
    </recommendedName>
</protein>
<dbReference type="PANTHER" id="PTHR48025">
    <property type="entry name" value="OS02G0815200 PROTEIN"/>
    <property type="match status" value="1"/>
</dbReference>
<dbReference type="InterPro" id="IPR012677">
    <property type="entry name" value="Nucleotide-bd_a/b_plait_sf"/>
</dbReference>